<organism evidence="2 3">
    <name type="scientific">Noviherbaspirillum pedocola</name>
    <dbReference type="NCBI Taxonomy" id="2801341"/>
    <lineage>
        <taxon>Bacteria</taxon>
        <taxon>Pseudomonadati</taxon>
        <taxon>Pseudomonadota</taxon>
        <taxon>Betaproteobacteria</taxon>
        <taxon>Burkholderiales</taxon>
        <taxon>Oxalobacteraceae</taxon>
        <taxon>Noviherbaspirillum</taxon>
    </lineage>
</organism>
<protein>
    <submittedName>
        <fullName evidence="2">Nuclear transport factor 2 family protein</fullName>
    </submittedName>
</protein>
<dbReference type="Gene3D" id="3.10.450.50">
    <property type="match status" value="1"/>
</dbReference>
<reference evidence="2" key="1">
    <citation type="submission" date="2021-01" db="EMBL/GenBank/DDBJ databases">
        <title>Genome sequence of strain Noviherbaspirillum sp. DKR-6.</title>
        <authorList>
            <person name="Chaudhary D.K."/>
        </authorList>
    </citation>
    <scope>NUCLEOTIDE SEQUENCE</scope>
    <source>
        <strain evidence="2">DKR-6</strain>
    </source>
</reference>
<accession>A0A934SXC7</accession>
<sequence>MMAMAVLPYCMGHGAIAGALDEAKARAHLDAVAEGNLDALMQDYTDDAYMEWVGGPLDGRYRGKDAIRSVWQRFIAINAGKPRPAHFGKVSAFTNPKGTSLQSGAEYGGALPLKVWHVLTYRDGELSTEIWQIAPALQIDQ</sequence>
<dbReference type="Proteomes" id="UP000622890">
    <property type="component" value="Unassembled WGS sequence"/>
</dbReference>
<dbReference type="SUPFAM" id="SSF54427">
    <property type="entry name" value="NTF2-like"/>
    <property type="match status" value="1"/>
</dbReference>
<dbReference type="Pfam" id="PF12680">
    <property type="entry name" value="SnoaL_2"/>
    <property type="match status" value="1"/>
</dbReference>
<evidence type="ECO:0000313" key="2">
    <source>
        <dbReference type="EMBL" id="MBK4733523.1"/>
    </source>
</evidence>
<name>A0A934SXC7_9BURK</name>
<dbReference type="RefSeq" id="WP_200590273.1">
    <property type="nucleotide sequence ID" value="NZ_JAEPBG010000001.1"/>
</dbReference>
<feature type="domain" description="SnoaL-like" evidence="1">
    <location>
        <begin position="25"/>
        <end position="81"/>
    </location>
</feature>
<dbReference type="AlphaFoldDB" id="A0A934SXC7"/>
<dbReference type="EMBL" id="JAEPBG010000001">
    <property type="protein sequence ID" value="MBK4733523.1"/>
    <property type="molecule type" value="Genomic_DNA"/>
</dbReference>
<evidence type="ECO:0000313" key="3">
    <source>
        <dbReference type="Proteomes" id="UP000622890"/>
    </source>
</evidence>
<dbReference type="InterPro" id="IPR032710">
    <property type="entry name" value="NTF2-like_dom_sf"/>
</dbReference>
<keyword evidence="3" id="KW-1185">Reference proteome</keyword>
<dbReference type="InterPro" id="IPR037401">
    <property type="entry name" value="SnoaL-like"/>
</dbReference>
<gene>
    <name evidence="2" type="ORF">JJB74_02730</name>
</gene>
<proteinExistence type="predicted"/>
<evidence type="ECO:0000259" key="1">
    <source>
        <dbReference type="Pfam" id="PF12680"/>
    </source>
</evidence>
<comment type="caution">
    <text evidence="2">The sequence shown here is derived from an EMBL/GenBank/DDBJ whole genome shotgun (WGS) entry which is preliminary data.</text>
</comment>